<dbReference type="InterPro" id="IPR030386">
    <property type="entry name" value="G_GB1_RHD3_dom"/>
</dbReference>
<feature type="chain" id="PRO_5035592936" description="GB1/RHD3-type G domain-containing protein" evidence="4">
    <location>
        <begin position="23"/>
        <end position="190"/>
    </location>
</feature>
<dbReference type="EMBL" id="CAJPVJ010035656">
    <property type="protein sequence ID" value="CAG2181138.1"/>
    <property type="molecule type" value="Genomic_DNA"/>
</dbReference>
<dbReference type="PANTHER" id="PTHR10751">
    <property type="entry name" value="GUANYLATE BINDING PROTEIN"/>
    <property type="match status" value="1"/>
</dbReference>
<protein>
    <recommendedName>
        <fullName evidence="5">GB1/RHD3-type G domain-containing protein</fullName>
    </recommendedName>
</protein>
<name>A0A7R9MPQ6_9ACAR</name>
<dbReference type="EMBL" id="OC950481">
    <property type="protein sequence ID" value="CAD7664001.1"/>
    <property type="molecule type" value="Genomic_DNA"/>
</dbReference>
<dbReference type="GO" id="GO:0005525">
    <property type="term" value="F:GTP binding"/>
    <property type="evidence" value="ECO:0007669"/>
    <property type="project" value="UniProtKB-KW"/>
</dbReference>
<feature type="non-terminal residue" evidence="6">
    <location>
        <position position="190"/>
    </location>
</feature>
<evidence type="ECO:0000256" key="3">
    <source>
        <dbReference type="PROSITE-ProRule" id="PRU01052"/>
    </source>
</evidence>
<feature type="signal peptide" evidence="4">
    <location>
        <begin position="1"/>
        <end position="22"/>
    </location>
</feature>
<keyword evidence="7" id="KW-1185">Reference proteome</keyword>
<keyword evidence="4" id="KW-0732">Signal</keyword>
<dbReference type="SUPFAM" id="SSF52540">
    <property type="entry name" value="P-loop containing nucleoside triphosphate hydrolases"/>
    <property type="match status" value="1"/>
</dbReference>
<keyword evidence="1" id="KW-0547">Nucleotide-binding</keyword>
<evidence type="ECO:0000313" key="6">
    <source>
        <dbReference type="EMBL" id="CAD7664001.1"/>
    </source>
</evidence>
<reference evidence="6" key="1">
    <citation type="submission" date="2020-11" db="EMBL/GenBank/DDBJ databases">
        <authorList>
            <person name="Tran Van P."/>
        </authorList>
    </citation>
    <scope>NUCLEOTIDE SEQUENCE</scope>
</reference>
<dbReference type="InterPro" id="IPR027417">
    <property type="entry name" value="P-loop_NTPase"/>
</dbReference>
<evidence type="ECO:0000313" key="7">
    <source>
        <dbReference type="Proteomes" id="UP000728032"/>
    </source>
</evidence>
<dbReference type="PROSITE" id="PS51715">
    <property type="entry name" value="G_GB1_RHD3"/>
    <property type="match status" value="1"/>
</dbReference>
<evidence type="ECO:0000256" key="4">
    <source>
        <dbReference type="SAM" id="SignalP"/>
    </source>
</evidence>
<dbReference type="Gene3D" id="3.40.50.300">
    <property type="entry name" value="P-loop containing nucleotide triphosphate hydrolases"/>
    <property type="match status" value="1"/>
</dbReference>
<evidence type="ECO:0000256" key="2">
    <source>
        <dbReference type="ARBA" id="ARBA00023134"/>
    </source>
</evidence>
<gene>
    <name evidence="6" type="ORF">ONB1V03_LOCUS20559</name>
</gene>
<evidence type="ECO:0000259" key="5">
    <source>
        <dbReference type="PROSITE" id="PS51715"/>
    </source>
</evidence>
<dbReference type="Pfam" id="PF02263">
    <property type="entry name" value="GBP"/>
    <property type="match status" value="1"/>
</dbReference>
<evidence type="ECO:0000256" key="1">
    <source>
        <dbReference type="ARBA" id="ARBA00022741"/>
    </source>
</evidence>
<feature type="domain" description="GB1/RHD3-type G" evidence="5">
    <location>
        <begin position="79"/>
        <end position="190"/>
    </location>
</feature>
<sequence length="190" mass="21346">MKSNAIMNRFLIVFILVVNCNTFDTKDNQINGNVIRDELTTKAFESAFPEKPIQLVRPDVHHKRLVIVEENVKLLHRLVGPVATVAVVGKFHSGKSFLMNQLMGKSSGFGIGPDTRPKTMGIWMWGKPTQYTLDSGLKVWIIFLDTEGFAANNVSENYDAKIFAVSTLLSSHLLYNSVKIIDQSDIDYLE</sequence>
<proteinExistence type="inferred from homology"/>
<dbReference type="InterPro" id="IPR015894">
    <property type="entry name" value="Guanylate-bd_N"/>
</dbReference>
<accession>A0A7R9MPQ6</accession>
<dbReference type="OrthoDB" id="2135133at2759"/>
<keyword evidence="2" id="KW-0342">GTP-binding</keyword>
<dbReference type="Proteomes" id="UP000728032">
    <property type="component" value="Unassembled WGS sequence"/>
</dbReference>
<dbReference type="AlphaFoldDB" id="A0A7R9MPQ6"/>
<organism evidence="6">
    <name type="scientific">Oppiella nova</name>
    <dbReference type="NCBI Taxonomy" id="334625"/>
    <lineage>
        <taxon>Eukaryota</taxon>
        <taxon>Metazoa</taxon>
        <taxon>Ecdysozoa</taxon>
        <taxon>Arthropoda</taxon>
        <taxon>Chelicerata</taxon>
        <taxon>Arachnida</taxon>
        <taxon>Acari</taxon>
        <taxon>Acariformes</taxon>
        <taxon>Sarcoptiformes</taxon>
        <taxon>Oribatida</taxon>
        <taxon>Brachypylina</taxon>
        <taxon>Oppioidea</taxon>
        <taxon>Oppiidae</taxon>
        <taxon>Oppiella</taxon>
    </lineage>
</organism>
<comment type="similarity">
    <text evidence="3">Belongs to the TRAFAC class dynamin-like GTPase superfamily. GB1/RHD3 GTPase family.</text>
</comment>
<dbReference type="GO" id="GO:0003924">
    <property type="term" value="F:GTPase activity"/>
    <property type="evidence" value="ECO:0007669"/>
    <property type="project" value="InterPro"/>
</dbReference>